<organism evidence="1 2">
    <name type="scientific">Lentithecium fluviatile CBS 122367</name>
    <dbReference type="NCBI Taxonomy" id="1168545"/>
    <lineage>
        <taxon>Eukaryota</taxon>
        <taxon>Fungi</taxon>
        <taxon>Dikarya</taxon>
        <taxon>Ascomycota</taxon>
        <taxon>Pezizomycotina</taxon>
        <taxon>Dothideomycetes</taxon>
        <taxon>Pleosporomycetidae</taxon>
        <taxon>Pleosporales</taxon>
        <taxon>Massarineae</taxon>
        <taxon>Lentitheciaceae</taxon>
        <taxon>Lentithecium</taxon>
    </lineage>
</organism>
<proteinExistence type="predicted"/>
<evidence type="ECO:0000313" key="1">
    <source>
        <dbReference type="EMBL" id="KAF2680479.1"/>
    </source>
</evidence>
<dbReference type="EMBL" id="MU005596">
    <property type="protein sequence ID" value="KAF2680479.1"/>
    <property type="molecule type" value="Genomic_DNA"/>
</dbReference>
<protein>
    <submittedName>
        <fullName evidence="1">Uncharacterized protein</fullName>
    </submittedName>
</protein>
<name>A0A6G1IRI1_9PLEO</name>
<sequence length="137" mass="15868">MTDRHFSHLWKGPIIAYGATGDDGITLKVSGLDLVDYRHVVDFLRSRLSKAALSDIRYYRRSVRGVRINSDGDRKPNISGSSFKYPRFEDVRVPLSHQLFTSCSRSLLPIPREMCISVVWSCYPRNPDCKEFRRCQR</sequence>
<evidence type="ECO:0000313" key="2">
    <source>
        <dbReference type="Proteomes" id="UP000799291"/>
    </source>
</evidence>
<accession>A0A6G1IRI1</accession>
<keyword evidence="2" id="KW-1185">Reference proteome</keyword>
<dbReference type="Proteomes" id="UP000799291">
    <property type="component" value="Unassembled WGS sequence"/>
</dbReference>
<reference evidence="1" key="1">
    <citation type="journal article" date="2020" name="Stud. Mycol.">
        <title>101 Dothideomycetes genomes: a test case for predicting lifestyles and emergence of pathogens.</title>
        <authorList>
            <person name="Haridas S."/>
            <person name="Albert R."/>
            <person name="Binder M."/>
            <person name="Bloem J."/>
            <person name="Labutti K."/>
            <person name="Salamov A."/>
            <person name="Andreopoulos B."/>
            <person name="Baker S."/>
            <person name="Barry K."/>
            <person name="Bills G."/>
            <person name="Bluhm B."/>
            <person name="Cannon C."/>
            <person name="Castanera R."/>
            <person name="Culley D."/>
            <person name="Daum C."/>
            <person name="Ezra D."/>
            <person name="Gonzalez J."/>
            <person name="Henrissat B."/>
            <person name="Kuo A."/>
            <person name="Liang C."/>
            <person name="Lipzen A."/>
            <person name="Lutzoni F."/>
            <person name="Magnuson J."/>
            <person name="Mondo S."/>
            <person name="Nolan M."/>
            <person name="Ohm R."/>
            <person name="Pangilinan J."/>
            <person name="Park H.-J."/>
            <person name="Ramirez L."/>
            <person name="Alfaro M."/>
            <person name="Sun H."/>
            <person name="Tritt A."/>
            <person name="Yoshinaga Y."/>
            <person name="Zwiers L.-H."/>
            <person name="Turgeon B."/>
            <person name="Goodwin S."/>
            <person name="Spatafora J."/>
            <person name="Crous P."/>
            <person name="Grigoriev I."/>
        </authorList>
    </citation>
    <scope>NUCLEOTIDE SEQUENCE</scope>
    <source>
        <strain evidence="1">CBS 122367</strain>
    </source>
</reference>
<dbReference type="AlphaFoldDB" id="A0A6G1IRI1"/>
<dbReference type="OrthoDB" id="437457at2759"/>
<gene>
    <name evidence="1" type="ORF">K458DRAFT_91721</name>
</gene>